<dbReference type="AlphaFoldDB" id="A0A370TEB1"/>
<feature type="domain" description="NmrA-like" evidence="3">
    <location>
        <begin position="3"/>
        <end position="248"/>
    </location>
</feature>
<gene>
    <name evidence="4" type="ORF">BP5553_08467</name>
</gene>
<dbReference type="PANTHER" id="PTHR42748:SF31">
    <property type="entry name" value="NMRA-LIKE DOMAIN-CONTAINING PROTEIN-RELATED"/>
    <property type="match status" value="1"/>
</dbReference>
<dbReference type="GO" id="GO:0005634">
    <property type="term" value="C:nucleus"/>
    <property type="evidence" value="ECO:0007669"/>
    <property type="project" value="TreeGrafter"/>
</dbReference>
<evidence type="ECO:0000256" key="2">
    <source>
        <dbReference type="ARBA" id="ARBA00022857"/>
    </source>
</evidence>
<evidence type="ECO:0000259" key="3">
    <source>
        <dbReference type="Pfam" id="PF05368"/>
    </source>
</evidence>
<dbReference type="InterPro" id="IPR008030">
    <property type="entry name" value="NmrA-like"/>
</dbReference>
<dbReference type="Gene3D" id="3.90.25.10">
    <property type="entry name" value="UDP-galactose 4-epimerase, domain 1"/>
    <property type="match status" value="1"/>
</dbReference>
<comment type="caution">
    <text evidence="4">The sequence shown here is derived from an EMBL/GenBank/DDBJ whole genome shotgun (WGS) entry which is preliminary data.</text>
</comment>
<accession>A0A370TEB1</accession>
<dbReference type="InterPro" id="IPR036291">
    <property type="entry name" value="NAD(P)-bd_dom_sf"/>
</dbReference>
<comment type="similarity">
    <text evidence="1">Belongs to the NmrA-type oxidoreductase family.</text>
</comment>
<dbReference type="RefSeq" id="XP_031866521.1">
    <property type="nucleotide sequence ID" value="XM_032017090.1"/>
</dbReference>
<reference evidence="4 5" key="1">
    <citation type="journal article" date="2018" name="IMA Fungus">
        <title>IMA Genome-F 9: Draft genome sequence of Annulohypoxylon stygium, Aspergillus mulundensis, Berkeleyomyces basicola (syn. Thielaviopsis basicola), Ceratocystis smalleyi, two Cercospora beticola strains, Coleophoma cylindrospora, Fusarium fracticaudum, Phialophora cf. hyalina, and Morchella septimelata.</title>
        <authorList>
            <person name="Wingfield B.D."/>
            <person name="Bills G.F."/>
            <person name="Dong Y."/>
            <person name="Huang W."/>
            <person name="Nel W.J."/>
            <person name="Swalarsk-Parry B.S."/>
            <person name="Vaghefi N."/>
            <person name="Wilken P.M."/>
            <person name="An Z."/>
            <person name="de Beer Z.W."/>
            <person name="De Vos L."/>
            <person name="Chen L."/>
            <person name="Duong T.A."/>
            <person name="Gao Y."/>
            <person name="Hammerbacher A."/>
            <person name="Kikkert J.R."/>
            <person name="Li Y."/>
            <person name="Li H."/>
            <person name="Li K."/>
            <person name="Li Q."/>
            <person name="Liu X."/>
            <person name="Ma X."/>
            <person name="Naidoo K."/>
            <person name="Pethybridge S.J."/>
            <person name="Sun J."/>
            <person name="Steenkamp E.T."/>
            <person name="van der Nest M.A."/>
            <person name="van Wyk S."/>
            <person name="Wingfield M.J."/>
            <person name="Xiong C."/>
            <person name="Yue Q."/>
            <person name="Zhang X."/>
        </authorList>
    </citation>
    <scope>NUCLEOTIDE SEQUENCE [LARGE SCALE GENOMIC DNA]</scope>
    <source>
        <strain evidence="4 5">BP 5553</strain>
    </source>
</reference>
<dbReference type="PANTHER" id="PTHR42748">
    <property type="entry name" value="NITROGEN METABOLITE REPRESSION PROTEIN NMRA FAMILY MEMBER"/>
    <property type="match status" value="1"/>
</dbReference>
<sequence>MAPTILIVGATGNTGRSVVETLSDSINTSEALAGHRIIALTRSSNSSVAQKLAKLPNVSIEEKNWVDISPDWLRERNVVKAFIASHNEPSHFADESTFHLAALHAGVKYVVRISTTAANVHPDYPAYYPRQHWAIEALLNSPEFEKLQWTSLQPNTFTTMALGPALELIKQYRKDGKQDTLVLMADEDARVGYVHPDDVGRFAAVLLCQEDYSVHNKAKYVLNGPEDITGKQIVKLVEQYIGTQVKNVKFRDMSFIDSAAASVKENKSLILSIKYAPVTAWEGKCSVATTSKEVKELAAPQITPAGWLKSALEA</sequence>
<proteinExistence type="inferred from homology"/>
<protein>
    <recommendedName>
        <fullName evidence="3">NmrA-like domain-containing protein</fullName>
    </recommendedName>
</protein>
<keyword evidence="5" id="KW-1185">Reference proteome</keyword>
<evidence type="ECO:0000313" key="4">
    <source>
        <dbReference type="EMBL" id="RDL33028.1"/>
    </source>
</evidence>
<dbReference type="Pfam" id="PF05368">
    <property type="entry name" value="NmrA"/>
    <property type="match status" value="1"/>
</dbReference>
<evidence type="ECO:0000313" key="5">
    <source>
        <dbReference type="Proteomes" id="UP000254866"/>
    </source>
</evidence>
<dbReference type="Gene3D" id="3.40.50.720">
    <property type="entry name" value="NAD(P)-binding Rossmann-like Domain"/>
    <property type="match status" value="1"/>
</dbReference>
<evidence type="ECO:0000256" key="1">
    <source>
        <dbReference type="ARBA" id="ARBA00006328"/>
    </source>
</evidence>
<dbReference type="Proteomes" id="UP000254866">
    <property type="component" value="Unassembled WGS sequence"/>
</dbReference>
<dbReference type="GeneID" id="43601316"/>
<name>A0A370TEB1_9HELO</name>
<dbReference type="SUPFAM" id="SSF51735">
    <property type="entry name" value="NAD(P)-binding Rossmann-fold domains"/>
    <property type="match status" value="1"/>
</dbReference>
<organism evidence="4 5">
    <name type="scientific">Venustampulla echinocandica</name>
    <dbReference type="NCBI Taxonomy" id="2656787"/>
    <lineage>
        <taxon>Eukaryota</taxon>
        <taxon>Fungi</taxon>
        <taxon>Dikarya</taxon>
        <taxon>Ascomycota</taxon>
        <taxon>Pezizomycotina</taxon>
        <taxon>Leotiomycetes</taxon>
        <taxon>Helotiales</taxon>
        <taxon>Pleuroascaceae</taxon>
        <taxon>Venustampulla</taxon>
    </lineage>
</organism>
<dbReference type="EMBL" id="NPIC01000009">
    <property type="protein sequence ID" value="RDL33028.1"/>
    <property type="molecule type" value="Genomic_DNA"/>
</dbReference>
<keyword evidence="2" id="KW-0521">NADP</keyword>
<dbReference type="InterPro" id="IPR051164">
    <property type="entry name" value="NmrA-like_oxidored"/>
</dbReference>
<dbReference type="STRING" id="2656787.A0A370TEB1"/>
<dbReference type="OrthoDB" id="413314at2759"/>